<feature type="region of interest" description="Disordered" evidence="1">
    <location>
        <begin position="114"/>
        <end position="137"/>
    </location>
</feature>
<feature type="domain" description="UDENN" evidence="2">
    <location>
        <begin position="53"/>
        <end position="690"/>
    </location>
</feature>
<dbReference type="EMBL" id="KZ819606">
    <property type="protein sequence ID" value="PWN32171.1"/>
    <property type="molecule type" value="Genomic_DNA"/>
</dbReference>
<evidence type="ECO:0000256" key="1">
    <source>
        <dbReference type="SAM" id="MobiDB-lite"/>
    </source>
</evidence>
<evidence type="ECO:0000313" key="3">
    <source>
        <dbReference type="EMBL" id="PWN32171.1"/>
    </source>
</evidence>
<protein>
    <submittedName>
        <fullName evidence="3">Spindle pole body interacting protein</fullName>
    </submittedName>
</protein>
<evidence type="ECO:0000313" key="4">
    <source>
        <dbReference type="Proteomes" id="UP000245771"/>
    </source>
</evidence>
<feature type="compositionally biased region" description="Low complexity" evidence="1">
    <location>
        <begin position="1"/>
        <end position="24"/>
    </location>
</feature>
<dbReference type="PANTHER" id="PTHR28245">
    <property type="entry name" value="ARF3-INTERACTING PROTEIN 1"/>
    <property type="match status" value="1"/>
</dbReference>
<feature type="compositionally biased region" description="Polar residues" evidence="1">
    <location>
        <begin position="123"/>
        <end position="134"/>
    </location>
</feature>
<feature type="region of interest" description="Disordered" evidence="1">
    <location>
        <begin position="843"/>
        <end position="916"/>
    </location>
</feature>
<name>A0A316V6Q3_9BASI</name>
<feature type="compositionally biased region" description="Polar residues" evidence="1">
    <location>
        <begin position="26"/>
        <end position="38"/>
    </location>
</feature>
<feature type="compositionally biased region" description="Basic and acidic residues" evidence="1">
    <location>
        <begin position="569"/>
        <end position="582"/>
    </location>
</feature>
<dbReference type="GO" id="GO:0005886">
    <property type="term" value="C:plasma membrane"/>
    <property type="evidence" value="ECO:0007669"/>
    <property type="project" value="TreeGrafter"/>
</dbReference>
<dbReference type="GeneID" id="37019216"/>
<feature type="compositionally biased region" description="Polar residues" evidence="1">
    <location>
        <begin position="897"/>
        <end position="916"/>
    </location>
</feature>
<dbReference type="FunCoup" id="A0A316V6Q3">
    <property type="interactions" value="38"/>
</dbReference>
<dbReference type="Pfam" id="PF07792">
    <property type="entry name" value="Afi1"/>
    <property type="match status" value="1"/>
</dbReference>
<feature type="region of interest" description="Disordered" evidence="1">
    <location>
        <begin position="245"/>
        <end position="264"/>
    </location>
</feature>
<dbReference type="STRING" id="1280837.A0A316V6Q3"/>
<dbReference type="PANTHER" id="PTHR28245:SF1">
    <property type="entry name" value="ARF3-INTERACTING PROTEIN 1"/>
    <property type="match status" value="1"/>
</dbReference>
<gene>
    <name evidence="3" type="ORF">FA14DRAFT_150448</name>
</gene>
<dbReference type="AlphaFoldDB" id="A0A316V6Q3"/>
<dbReference type="RefSeq" id="XP_025352473.1">
    <property type="nucleotide sequence ID" value="XM_025497435.1"/>
</dbReference>
<dbReference type="PROSITE" id="PS50211">
    <property type="entry name" value="DENN"/>
    <property type="match status" value="1"/>
</dbReference>
<feature type="region of interest" description="Disordered" evidence="1">
    <location>
        <begin position="270"/>
        <end position="336"/>
    </location>
</feature>
<sequence length="916" mass="99390">MHAPSSSLPTASTSTAQTSLARSSTPDRVSSSALPRTESSNSSRSSSPLQHCSFCLSAEFDIDKGSTLSHQYPAPSGHDEHMLAELMLPDGVHARSEDWTVFFLPDHDITGTSVGKSHAAKGSISSNGGQSTKSNKGKDRENLYYVLNLVRTKHDNTVRRGALVKAIAIVTRHPFIQIFKPALLLALDEYFRQPGVEVLAKLFDALNSLNLSKMPSLSYNEKRILRASDRRDLFEDRFASSSRSVASLRPLNSTPGRSATPLNAMHGSAYADENERGRAESYDTAPVARLRSRSGSGSSTHSNEDTLMKKHQSQSALQQVLSTSRSPSASMGQEGHGGLGVNTISKAHMLSKVKDTHVWETSVAYGKIQELPIRVPTDVFDEEVGEYSLIHLINTFGSSHPSGPLHGHLHSNGHSTHPIILLFNAVVTGKRVIFLGHNLPANQVAGHVLSLCALASGCGAGWRGIVSRCFPYANLGMIDELEQVPGYIAGVTNPRFEDLRAWDVLCNVENGKITIHKSIEPAPPIRPTAQPSETFTSASFSSGIGPDGEIRLTMAPSEPDVPPGSGSGQHHEKTKGGGRERSGTSAAFESRQDAPDNIFMDEVVLAISARYGERYVRSRFIEYAANFVRSTARHEEYYYGSTTLAPPCQPFLNGQLGSGALYADRETELKDIQVNASRIEGWRNTNAYSQLLADVIAQSHFGSLVTFDLGHQIARLRRAKKMNTSEYELVFTSLARNIRTQDQIIELLAALPIHHGGLLPISNGLFHPSRLVQASAHELLIRIATNSVGRKMMQSLNLFHRLAFARYLSDNHDASANGATSYFKPANSAVEKGPFFAGARAGTPSSLTFEGQSPTSQKIPTPNSTLRFNGNSVLNSTHGNDGYGDTQHSTDVRSRHAPSSSIGMHNVSQIDTNSSD</sequence>
<accession>A0A316V6Q3</accession>
<dbReference type="OrthoDB" id="66409at2759"/>
<reference evidence="3 4" key="1">
    <citation type="journal article" date="2018" name="Mol. Biol. Evol.">
        <title>Broad Genomic Sampling Reveals a Smut Pathogenic Ancestry of the Fungal Clade Ustilaginomycotina.</title>
        <authorList>
            <person name="Kijpornyongpan T."/>
            <person name="Mondo S.J."/>
            <person name="Barry K."/>
            <person name="Sandor L."/>
            <person name="Lee J."/>
            <person name="Lipzen A."/>
            <person name="Pangilinan J."/>
            <person name="LaButti K."/>
            <person name="Hainaut M."/>
            <person name="Henrissat B."/>
            <person name="Grigoriev I.V."/>
            <person name="Spatafora J.W."/>
            <person name="Aime M.C."/>
        </authorList>
    </citation>
    <scope>NUCLEOTIDE SEQUENCE [LARGE SCALE GENOMIC DNA]</scope>
    <source>
        <strain evidence="3 4">MCA 3882</strain>
    </source>
</reference>
<dbReference type="Pfam" id="PF08616">
    <property type="entry name" value="SPA"/>
    <property type="match status" value="1"/>
</dbReference>
<evidence type="ECO:0000259" key="2">
    <source>
        <dbReference type="PROSITE" id="PS50211"/>
    </source>
</evidence>
<dbReference type="InterPro" id="IPR012860">
    <property type="entry name" value="Afi1_N"/>
</dbReference>
<dbReference type="InterPro" id="IPR037516">
    <property type="entry name" value="Tripartite_DENN"/>
</dbReference>
<feature type="compositionally biased region" description="Polar residues" evidence="1">
    <location>
        <begin position="245"/>
        <end position="261"/>
    </location>
</feature>
<keyword evidence="4" id="KW-1185">Reference proteome</keyword>
<organism evidence="3 4">
    <name type="scientific">Meira miltonrushii</name>
    <dbReference type="NCBI Taxonomy" id="1280837"/>
    <lineage>
        <taxon>Eukaryota</taxon>
        <taxon>Fungi</taxon>
        <taxon>Dikarya</taxon>
        <taxon>Basidiomycota</taxon>
        <taxon>Ustilaginomycotina</taxon>
        <taxon>Exobasidiomycetes</taxon>
        <taxon>Exobasidiales</taxon>
        <taxon>Brachybasidiaceae</taxon>
        <taxon>Meira</taxon>
    </lineage>
</organism>
<feature type="compositionally biased region" description="Polar residues" evidence="1">
    <location>
        <begin position="843"/>
        <end position="879"/>
    </location>
</feature>
<feature type="region of interest" description="Disordered" evidence="1">
    <location>
        <begin position="1"/>
        <end position="49"/>
    </location>
</feature>
<feature type="compositionally biased region" description="Polar residues" evidence="1">
    <location>
        <begin position="313"/>
        <end position="331"/>
    </location>
</feature>
<dbReference type="InParanoid" id="A0A316V6Q3"/>
<feature type="region of interest" description="Disordered" evidence="1">
    <location>
        <begin position="553"/>
        <end position="592"/>
    </location>
</feature>
<dbReference type="GO" id="GO:0051666">
    <property type="term" value="P:actin cortical patch localization"/>
    <property type="evidence" value="ECO:0007669"/>
    <property type="project" value="TreeGrafter"/>
</dbReference>
<proteinExistence type="predicted"/>
<dbReference type="InterPro" id="IPR052809">
    <property type="entry name" value="Actin_polarity_regulatory"/>
</dbReference>
<dbReference type="Proteomes" id="UP000245771">
    <property type="component" value="Unassembled WGS sequence"/>
</dbReference>